<dbReference type="AlphaFoldDB" id="A0A183GDG1"/>
<evidence type="ECO:0000313" key="2">
    <source>
        <dbReference type="Proteomes" id="UP000050761"/>
    </source>
</evidence>
<keyword evidence="2" id="KW-1185">Reference proteome</keyword>
<name>A0A183GDG1_HELPZ</name>
<dbReference type="InterPro" id="IPR052709">
    <property type="entry name" value="Transposase-MT_Hybrid"/>
</dbReference>
<accession>A0A3P8FIZ5</accession>
<dbReference type="GO" id="GO:0003676">
    <property type="term" value="F:nucleic acid binding"/>
    <property type="evidence" value="ECO:0007669"/>
    <property type="project" value="InterPro"/>
</dbReference>
<evidence type="ECO:0000313" key="1">
    <source>
        <dbReference type="EMBL" id="VDP19126.1"/>
    </source>
</evidence>
<organism evidence="2 3">
    <name type="scientific">Heligmosomoides polygyrus</name>
    <name type="common">Parasitic roundworm</name>
    <dbReference type="NCBI Taxonomy" id="6339"/>
    <lineage>
        <taxon>Eukaryota</taxon>
        <taxon>Metazoa</taxon>
        <taxon>Ecdysozoa</taxon>
        <taxon>Nematoda</taxon>
        <taxon>Chromadorea</taxon>
        <taxon>Rhabditida</taxon>
        <taxon>Rhabditina</taxon>
        <taxon>Rhabditomorpha</taxon>
        <taxon>Strongyloidea</taxon>
        <taxon>Heligmosomidae</taxon>
        <taxon>Heligmosomoides</taxon>
    </lineage>
</organism>
<gene>
    <name evidence="1" type="ORF">HPBE_LOCUS20278</name>
</gene>
<dbReference type="Pfam" id="PF01359">
    <property type="entry name" value="Transposase_1"/>
    <property type="match status" value="1"/>
</dbReference>
<accession>A0A183GDG1</accession>
<dbReference type="EMBL" id="UZAH01032013">
    <property type="protein sequence ID" value="VDP19126.1"/>
    <property type="molecule type" value="Genomic_DNA"/>
</dbReference>
<dbReference type="Gene3D" id="3.30.420.10">
    <property type="entry name" value="Ribonuclease H-like superfamily/Ribonuclease H"/>
    <property type="match status" value="1"/>
</dbReference>
<dbReference type="InterPro" id="IPR036397">
    <property type="entry name" value="RNaseH_sf"/>
</dbReference>
<reference evidence="1 2" key="1">
    <citation type="submission" date="2018-11" db="EMBL/GenBank/DDBJ databases">
        <authorList>
            <consortium name="Pathogen Informatics"/>
        </authorList>
    </citation>
    <scope>NUCLEOTIDE SEQUENCE [LARGE SCALE GENOMIC DNA]</scope>
</reference>
<dbReference type="WBParaSite" id="HPBE_0002027901-mRNA-1">
    <property type="protein sequence ID" value="HPBE_0002027901-mRNA-1"/>
    <property type="gene ID" value="HPBE_0002027901"/>
</dbReference>
<reference evidence="3" key="2">
    <citation type="submission" date="2019-09" db="UniProtKB">
        <authorList>
            <consortium name="WormBaseParasite"/>
        </authorList>
    </citation>
    <scope>IDENTIFICATION</scope>
</reference>
<dbReference type="PANTHER" id="PTHR46060:SF1">
    <property type="entry name" value="MARINER MOS1 TRANSPOSASE-LIKE PROTEIN"/>
    <property type="match status" value="1"/>
</dbReference>
<proteinExistence type="predicted"/>
<sequence>MVHLGRAQFPIALHENGSHAFAKVKLPSRFILSGRESDDDNYRLRQLVESDSRRTTLEFAQDLGMHYATIARELPGLGKVQMLAQWVPMTSPNAIASDDEESGACAWVDKGQQPEPQPKEGPHPSKIMLSVWLDYKGVIFYKLRARNETLTADFFCQQLYRLAPKIAESV</sequence>
<evidence type="ECO:0000313" key="3">
    <source>
        <dbReference type="WBParaSite" id="HPBE_0002027901-mRNA-1"/>
    </source>
</evidence>
<dbReference type="Proteomes" id="UP000050761">
    <property type="component" value="Unassembled WGS sequence"/>
</dbReference>
<dbReference type="InterPro" id="IPR001888">
    <property type="entry name" value="Transposase_1"/>
</dbReference>
<dbReference type="OrthoDB" id="6137736at2759"/>
<dbReference type="PANTHER" id="PTHR46060">
    <property type="entry name" value="MARINER MOS1 TRANSPOSASE-LIKE PROTEIN"/>
    <property type="match status" value="1"/>
</dbReference>
<protein>
    <submittedName>
        <fullName evidence="3">Transposase</fullName>
    </submittedName>
</protein>